<reference evidence="2 3" key="1">
    <citation type="submission" date="2019-03" db="EMBL/GenBank/DDBJ databases">
        <title>Genomic Encyclopedia of Type Strains, Phase IV (KMG-IV): sequencing the most valuable type-strain genomes for metagenomic binning, comparative biology and taxonomic classification.</title>
        <authorList>
            <person name="Goeker M."/>
        </authorList>
    </citation>
    <scope>NUCLEOTIDE SEQUENCE [LARGE SCALE GENOMIC DNA]</scope>
    <source>
        <strain evidence="2 3">DSM 2286</strain>
    </source>
</reference>
<feature type="transmembrane region" description="Helical" evidence="1">
    <location>
        <begin position="259"/>
        <end position="277"/>
    </location>
</feature>
<keyword evidence="1" id="KW-0472">Membrane</keyword>
<dbReference type="Pfam" id="PF02667">
    <property type="entry name" value="SCFA_trans"/>
    <property type="match status" value="1"/>
</dbReference>
<keyword evidence="1" id="KW-1133">Transmembrane helix</keyword>
<dbReference type="PANTHER" id="PTHR41983">
    <property type="entry name" value="SHORT-CHAIN FATTY ACID TRANSPORTER-RELATED"/>
    <property type="match status" value="1"/>
</dbReference>
<name>A0A4R1PJY1_9GAMM</name>
<dbReference type="EMBL" id="SMMU01000026">
    <property type="protein sequence ID" value="TCL27429.1"/>
    <property type="molecule type" value="Genomic_DNA"/>
</dbReference>
<organism evidence="2 3">
    <name type="scientific">Azotobacter chroococcum</name>
    <dbReference type="NCBI Taxonomy" id="353"/>
    <lineage>
        <taxon>Bacteria</taxon>
        <taxon>Pseudomonadati</taxon>
        <taxon>Pseudomonadota</taxon>
        <taxon>Gammaproteobacteria</taxon>
        <taxon>Pseudomonadales</taxon>
        <taxon>Pseudomonadaceae</taxon>
        <taxon>Azotobacter</taxon>
    </lineage>
</organism>
<comment type="caution">
    <text evidence="2">The sequence shown here is derived from an EMBL/GenBank/DDBJ whole genome shotgun (WGS) entry which is preliminary data.</text>
</comment>
<dbReference type="Proteomes" id="UP000295169">
    <property type="component" value="Unassembled WGS sequence"/>
</dbReference>
<proteinExistence type="predicted"/>
<keyword evidence="1" id="KW-0812">Transmembrane</keyword>
<feature type="transmembrane region" description="Helical" evidence="1">
    <location>
        <begin position="149"/>
        <end position="167"/>
    </location>
</feature>
<feature type="transmembrane region" description="Helical" evidence="1">
    <location>
        <begin position="283"/>
        <end position="302"/>
    </location>
</feature>
<evidence type="ECO:0000313" key="2">
    <source>
        <dbReference type="EMBL" id="TCL27429.1"/>
    </source>
</evidence>
<protein>
    <submittedName>
        <fullName evidence="2">Short-chain fatty acids transporter</fullName>
    </submittedName>
</protein>
<dbReference type="InterPro" id="IPR006160">
    <property type="entry name" value="SCFA_transpt_AtoE"/>
</dbReference>
<feature type="transmembrane region" description="Helical" evidence="1">
    <location>
        <begin position="314"/>
        <end position="334"/>
    </location>
</feature>
<feature type="transmembrane region" description="Helical" evidence="1">
    <location>
        <begin position="108"/>
        <end position="137"/>
    </location>
</feature>
<feature type="transmembrane region" description="Helical" evidence="1">
    <location>
        <begin position="65"/>
        <end position="88"/>
    </location>
</feature>
<evidence type="ECO:0000313" key="3">
    <source>
        <dbReference type="Proteomes" id="UP000295169"/>
    </source>
</evidence>
<accession>A0A4R1PJY1</accession>
<evidence type="ECO:0000256" key="1">
    <source>
        <dbReference type="SAM" id="Phobius"/>
    </source>
</evidence>
<gene>
    <name evidence="2" type="ORF">EV691_12621</name>
</gene>
<feature type="transmembrane region" description="Helical" evidence="1">
    <location>
        <begin position="34"/>
        <end position="53"/>
    </location>
</feature>
<feature type="transmembrane region" description="Helical" evidence="1">
    <location>
        <begin position="441"/>
        <end position="459"/>
    </location>
</feature>
<dbReference type="GO" id="GO:0005886">
    <property type="term" value="C:plasma membrane"/>
    <property type="evidence" value="ECO:0007669"/>
    <property type="project" value="TreeGrafter"/>
</dbReference>
<dbReference type="AlphaFoldDB" id="A0A4R1PJY1"/>
<feature type="transmembrane region" description="Helical" evidence="1">
    <location>
        <begin position="200"/>
        <end position="220"/>
    </location>
</feature>
<sequence length="460" mass="48378">MATTTAITRTRNSLFARITHLCVLLVQRYLPSPFVFSALLTLLVLAAGMLFTGQSLPAMVGHWNGGFWTLLAFAMQMALIFVTGHALANAPAVSRQLDRLAGLAHSPGQAVVLVTLVALAGCWLNWGFGLVVGAVFAQALARRVAGVDYPLLVAAAYSGFLVWHGGLSGSIPLALASGGADLARVSGGVLSEAIGIQHSLFTPLNLAIVAGLAIGLPLLNRAMHPQEGARVADPSLLAQVRPEPPRRDTPAQRLDDSRLLALALVGMALVYLIGHFASQGFALGLNVVIALFLFAGLLLHGTPERYMRAMDESVRGIGGIVLLFPFYAGIMGMMMGANAEGMSLGRQISEVFVAWSSAETFPLLTFLSAGVVNIFVPSGGGQWAVQGPIMLPAGQALGVAPEVTAMAIAWGDAWTNMIQPFWALPLLGIVGLGARDIMGYCLIMLLYSGAVICAAFYFLT</sequence>
<dbReference type="PANTHER" id="PTHR41983:SF2">
    <property type="entry name" value="SHORT-CHAIN FATTY ACID TRANSPORTER-RELATED"/>
    <property type="match status" value="1"/>
</dbReference>